<gene>
    <name evidence="1" type="ORF">VB620_18325</name>
</gene>
<organism evidence="1 2">
    <name type="scientific">Nodularia harveyana UHCC-0300</name>
    <dbReference type="NCBI Taxonomy" id="2974287"/>
    <lineage>
        <taxon>Bacteria</taxon>
        <taxon>Bacillati</taxon>
        <taxon>Cyanobacteriota</taxon>
        <taxon>Cyanophyceae</taxon>
        <taxon>Nostocales</taxon>
        <taxon>Nodulariaceae</taxon>
        <taxon>Nodularia</taxon>
    </lineage>
</organism>
<evidence type="ECO:0008006" key="3">
    <source>
        <dbReference type="Google" id="ProtNLM"/>
    </source>
</evidence>
<dbReference type="RefSeq" id="WP_323197587.1">
    <property type="nucleotide sequence ID" value="NZ_JAYGHG010000038.1"/>
</dbReference>
<name>A0ABU5UIH1_9CYAN</name>
<dbReference type="Proteomes" id="UP001302120">
    <property type="component" value="Unassembled WGS sequence"/>
</dbReference>
<sequence length="295" mass="33938">MVQLKCPVCGQEYIEGAVEFCSKCHWLLTPYSQDLVENSEVQQREEQRLQSAKKVWESYKHDYSELKKRNSSLQQQLKVVTKQNQPPLKYLSVEKSLQEISSNTQHLSNIQCLPDILSTLQQINEKLPLNVPAHLADSNQEDTQPTIDSETKLEVSEIDNDLLIGDDISSINDTPEATDLVQNYNQQSDFPEKIEVSETESSKLQRMTGSQTPAFFERNHRSRGEYWIIDNKYLVLKPKQKINKNSYETVVTLFECRGYDQNSSDKMMLIKPAKVSLIDGEEKWQLQETGIIGFS</sequence>
<evidence type="ECO:0000313" key="2">
    <source>
        <dbReference type="Proteomes" id="UP001302120"/>
    </source>
</evidence>
<reference evidence="1 2" key="1">
    <citation type="submission" date="2023-12" db="EMBL/GenBank/DDBJ databases">
        <title>Baltic Sea Cyanobacteria.</title>
        <authorList>
            <person name="Delbaje E."/>
            <person name="Fewer D.P."/>
            <person name="Shishido T.K."/>
        </authorList>
    </citation>
    <scope>NUCLEOTIDE SEQUENCE [LARGE SCALE GENOMIC DNA]</scope>
    <source>
        <strain evidence="1 2">UHCC-0300</strain>
    </source>
</reference>
<proteinExistence type="predicted"/>
<evidence type="ECO:0000313" key="1">
    <source>
        <dbReference type="EMBL" id="MEA5583289.1"/>
    </source>
</evidence>
<keyword evidence="2" id="KW-1185">Reference proteome</keyword>
<protein>
    <recommendedName>
        <fullName evidence="3">Zinc ribbon domain-containing protein</fullName>
    </recommendedName>
</protein>
<dbReference type="EMBL" id="JAYGHG010000038">
    <property type="protein sequence ID" value="MEA5583289.1"/>
    <property type="molecule type" value="Genomic_DNA"/>
</dbReference>
<accession>A0ABU5UIH1</accession>
<comment type="caution">
    <text evidence="1">The sequence shown here is derived from an EMBL/GenBank/DDBJ whole genome shotgun (WGS) entry which is preliminary data.</text>
</comment>